<protein>
    <submittedName>
        <fullName evidence="2">Uncharacterized protein</fullName>
    </submittedName>
</protein>
<feature type="compositionally biased region" description="Basic and acidic residues" evidence="1">
    <location>
        <begin position="139"/>
        <end position="165"/>
    </location>
</feature>
<sequence>MAKNNMETFAKISTRLWQNEKVRTLAMEHPSAFAVWTFAISYCAGELNDGELSRFHLKCLLGASDEDIDALIDAHLLDKHENGTLWLHDFVEAQGRSRADVEAAKERKAEAGRQGGKASGESRYAKQPASKPKQPRSISEAEPKQPRSISEAEPKQPRSKTKPDTDTDTDTDTDKNSSNEEFSLPQTPSVEGAGEEEQETEAIRENTADDHAISFEQAQEIVRRVREFYPAVKFRGRSYEPGIILQSDAILRVAGSQPDIVDWFVARCRAYVEHQSEPRYVTEFATYVRGGGPSGKRPYWEIDWASQPMPVDPRQEAEAKRHERNMRDVDYLCRHWRDEECQLAALELPEKAQALARARYPDEWYKLWRRGTKLKEREKQAAKTPADAHPNTSTGVP</sequence>
<dbReference type="EMBL" id="MWWV01000006">
    <property type="protein sequence ID" value="OZG57836.1"/>
    <property type="molecule type" value="Genomic_DNA"/>
</dbReference>
<keyword evidence="3" id="KW-1185">Reference proteome</keyword>
<dbReference type="Proteomes" id="UP000216444">
    <property type="component" value="Unassembled WGS sequence"/>
</dbReference>
<feature type="compositionally biased region" description="Basic and acidic residues" evidence="1">
    <location>
        <begin position="98"/>
        <end position="111"/>
    </location>
</feature>
<evidence type="ECO:0000313" key="2">
    <source>
        <dbReference type="EMBL" id="OZG57836.1"/>
    </source>
</evidence>
<feature type="region of interest" description="Disordered" evidence="1">
    <location>
        <begin position="98"/>
        <end position="211"/>
    </location>
</feature>
<proteinExistence type="predicted"/>
<feature type="compositionally biased region" description="Polar residues" evidence="1">
    <location>
        <begin position="179"/>
        <end position="189"/>
    </location>
</feature>
<gene>
    <name evidence="2" type="ORF">BTIS_1077</name>
</gene>
<feature type="compositionally biased region" description="Basic and acidic residues" evidence="1">
    <location>
        <begin position="201"/>
        <end position="211"/>
    </location>
</feature>
<evidence type="ECO:0000256" key="1">
    <source>
        <dbReference type="SAM" id="MobiDB-lite"/>
    </source>
</evidence>
<evidence type="ECO:0000313" key="3">
    <source>
        <dbReference type="Proteomes" id="UP000216444"/>
    </source>
</evidence>
<organism evidence="2 3">
    <name type="scientific">Bifidobacterium tissieri</name>
    <dbReference type="NCBI Taxonomy" id="1630162"/>
    <lineage>
        <taxon>Bacteria</taxon>
        <taxon>Bacillati</taxon>
        <taxon>Actinomycetota</taxon>
        <taxon>Actinomycetes</taxon>
        <taxon>Bifidobacteriales</taxon>
        <taxon>Bifidobacteriaceae</taxon>
        <taxon>Bifidobacterium</taxon>
    </lineage>
</organism>
<feature type="region of interest" description="Disordered" evidence="1">
    <location>
        <begin position="376"/>
        <end position="397"/>
    </location>
</feature>
<reference evidence="2 3" key="1">
    <citation type="journal article" date="2017" name="BMC Genomics">
        <title>Comparative genomic and phylogenomic analyses of the Bifidobacteriaceae family.</title>
        <authorList>
            <person name="Lugli G.A."/>
            <person name="Milani C."/>
            <person name="Turroni F."/>
            <person name="Duranti S."/>
            <person name="Mancabelli L."/>
            <person name="Mangifesta M."/>
            <person name="Ferrario C."/>
            <person name="Modesto M."/>
            <person name="Mattarelli P."/>
            <person name="Jiri K."/>
            <person name="van Sinderen D."/>
            <person name="Ventura M."/>
        </authorList>
    </citation>
    <scope>NUCLEOTIDE SEQUENCE [LARGE SCALE GENOMIC DNA]</scope>
    <source>
        <strain evidence="2 3">DSM 100201</strain>
    </source>
</reference>
<dbReference type="RefSeq" id="WP_094663427.1">
    <property type="nucleotide sequence ID" value="NZ_MWWV01000006.1"/>
</dbReference>
<comment type="caution">
    <text evidence="2">The sequence shown here is derived from an EMBL/GenBank/DDBJ whole genome shotgun (WGS) entry which is preliminary data.</text>
</comment>
<accession>A0A261FG12</accession>
<dbReference type="AlphaFoldDB" id="A0A261FG12"/>
<name>A0A261FG12_9BIFI</name>